<accession>A0A8J8M977</accession>
<proteinExistence type="predicted"/>
<dbReference type="Proteomes" id="UP000677305">
    <property type="component" value="Chromosome"/>
</dbReference>
<feature type="transmembrane region" description="Helical" evidence="1">
    <location>
        <begin position="44"/>
        <end position="64"/>
    </location>
</feature>
<evidence type="ECO:0000256" key="1">
    <source>
        <dbReference type="SAM" id="Phobius"/>
    </source>
</evidence>
<reference evidence="2 3" key="1">
    <citation type="submission" date="2020-07" db="EMBL/GenBank/DDBJ databases">
        <title>Vallitalea guaymasensis genome.</title>
        <authorList>
            <person name="Postec A."/>
        </authorList>
    </citation>
    <scope>NUCLEOTIDE SEQUENCE [LARGE SCALE GENOMIC DNA]</scope>
    <source>
        <strain evidence="2 3">Ra1766G1</strain>
    </source>
</reference>
<keyword evidence="1" id="KW-0812">Transmembrane</keyword>
<organism evidence="2 3">
    <name type="scientific">Vallitalea guaymasensis</name>
    <dbReference type="NCBI Taxonomy" id="1185412"/>
    <lineage>
        <taxon>Bacteria</taxon>
        <taxon>Bacillati</taxon>
        <taxon>Bacillota</taxon>
        <taxon>Clostridia</taxon>
        <taxon>Lachnospirales</taxon>
        <taxon>Vallitaleaceae</taxon>
        <taxon>Vallitalea</taxon>
    </lineage>
</organism>
<feature type="transmembrane region" description="Helical" evidence="1">
    <location>
        <begin position="111"/>
        <end position="131"/>
    </location>
</feature>
<feature type="transmembrane region" description="Helical" evidence="1">
    <location>
        <begin position="6"/>
        <end position="24"/>
    </location>
</feature>
<keyword evidence="3" id="KW-1185">Reference proteome</keyword>
<dbReference type="RefSeq" id="WP_212692670.1">
    <property type="nucleotide sequence ID" value="NZ_CP058561.1"/>
</dbReference>
<feature type="transmembrane region" description="Helical" evidence="1">
    <location>
        <begin position="70"/>
        <end position="91"/>
    </location>
</feature>
<dbReference type="EMBL" id="CP058561">
    <property type="protein sequence ID" value="QUH28445.1"/>
    <property type="molecule type" value="Genomic_DNA"/>
</dbReference>
<keyword evidence="1" id="KW-0472">Membrane</keyword>
<dbReference type="KEGG" id="vgu:HYG85_05710"/>
<evidence type="ECO:0000313" key="3">
    <source>
        <dbReference type="Proteomes" id="UP000677305"/>
    </source>
</evidence>
<sequence length="132" mass="15584">MLYFKIMCFLWAAIGIISRIAMAVMKDNWNKWETTKAYKEKKPLWIYIVCIVGLILIALTWYIYVVYSIPYGWILGTLISLTGIKILTLMFNYNKFQEFLHATLYNPKKMLRLNISVIILSLILIAFGIWLY</sequence>
<protein>
    <submittedName>
        <fullName evidence="2">Uncharacterized protein</fullName>
    </submittedName>
</protein>
<gene>
    <name evidence="2" type="ORF">HYG85_05710</name>
</gene>
<dbReference type="AlphaFoldDB" id="A0A8J8M977"/>
<evidence type="ECO:0000313" key="2">
    <source>
        <dbReference type="EMBL" id="QUH28445.1"/>
    </source>
</evidence>
<keyword evidence="1" id="KW-1133">Transmembrane helix</keyword>
<name>A0A8J8M977_9FIRM</name>